<feature type="domain" description="O-methyltransferase C-terminal" evidence="1">
    <location>
        <begin position="85"/>
        <end position="167"/>
    </location>
</feature>
<name>A0A0R2X2J6_9GAMM</name>
<evidence type="ECO:0000313" key="3">
    <source>
        <dbReference type="Proteomes" id="UP000052138"/>
    </source>
</evidence>
<dbReference type="Proteomes" id="UP000052138">
    <property type="component" value="Unassembled WGS sequence"/>
</dbReference>
<proteinExistence type="predicted"/>
<comment type="caution">
    <text evidence="2">The sequence shown here is derived from an EMBL/GenBank/DDBJ whole genome shotgun (WGS) entry which is preliminary data.</text>
</comment>
<dbReference type="SUPFAM" id="SSF53335">
    <property type="entry name" value="S-adenosyl-L-methionine-dependent methyltransferases"/>
    <property type="match status" value="1"/>
</dbReference>
<evidence type="ECO:0000313" key="2">
    <source>
        <dbReference type="EMBL" id="KRP28433.1"/>
    </source>
</evidence>
<organism evidence="2 3">
    <name type="scientific">OM182 bacterium BACL3 MAG-120924-bin41</name>
    <dbReference type="NCBI Taxonomy" id="1655632"/>
    <lineage>
        <taxon>Bacteria</taxon>
        <taxon>Pseudomonadati</taxon>
        <taxon>Pseudomonadota</taxon>
        <taxon>Gammaproteobacteria</taxon>
        <taxon>OMG group</taxon>
        <taxon>OM182 clade</taxon>
    </lineage>
</organism>
<dbReference type="Pfam" id="PF00891">
    <property type="entry name" value="Methyltransf_2"/>
    <property type="match status" value="1"/>
</dbReference>
<accession>A0A0R2X2J6</accession>
<reference evidence="2 3" key="1">
    <citation type="submission" date="2015-10" db="EMBL/GenBank/DDBJ databases">
        <title>Metagenome-Assembled Genomes uncover a global brackish microbiome.</title>
        <authorList>
            <person name="Hugerth L.W."/>
            <person name="Larsson J."/>
            <person name="Alneberg J."/>
            <person name="Lindh M.V."/>
            <person name="Legrand C."/>
            <person name="Pinhassi J."/>
            <person name="Andersson A.F."/>
        </authorList>
    </citation>
    <scope>NUCLEOTIDE SEQUENCE [LARGE SCALE GENOMIC DNA]</scope>
    <source>
        <strain evidence="2">BACL3 MAG-120924-bin41</strain>
    </source>
</reference>
<dbReference type="InterPro" id="IPR001077">
    <property type="entry name" value="COMT_C"/>
</dbReference>
<evidence type="ECO:0000259" key="1">
    <source>
        <dbReference type="Pfam" id="PF00891"/>
    </source>
</evidence>
<dbReference type="Gene3D" id="3.40.50.150">
    <property type="entry name" value="Vaccinia Virus protein VP39"/>
    <property type="match status" value="1"/>
</dbReference>
<dbReference type="EMBL" id="LIDJ01000152">
    <property type="protein sequence ID" value="KRP28433.1"/>
    <property type="molecule type" value="Genomic_DNA"/>
</dbReference>
<protein>
    <recommendedName>
        <fullName evidence="1">O-methyltransferase C-terminal domain-containing protein</fullName>
    </recommendedName>
</protein>
<dbReference type="GO" id="GO:0008171">
    <property type="term" value="F:O-methyltransferase activity"/>
    <property type="evidence" value="ECO:0007669"/>
    <property type="project" value="InterPro"/>
</dbReference>
<dbReference type="AlphaFoldDB" id="A0A0R2X2J6"/>
<gene>
    <name evidence="2" type="ORF">ABS30_05710</name>
</gene>
<sequence length="221" mass="24141">MAAPTRAIAHVLRDEIRRPAEVIQFMRLPEGARVLDLYAADGYYSYLLAAAAGSGGRVFAQNPIATDNLEDVRQMYSLADALDERIAIAALTTVTHVRSDFAAIPIDSGSLDAILLAQILHDFANSTDAGAIALLQQLGTLLKPDGALIVIDHAGDANQDNERLHRMPIEEAKRIAQAAGFSLESESALLANPRDRRRRPVFDPMLARNTDRFLLRFVLSP</sequence>
<dbReference type="CDD" id="cd02440">
    <property type="entry name" value="AdoMet_MTases"/>
    <property type="match status" value="1"/>
</dbReference>
<dbReference type="InterPro" id="IPR029063">
    <property type="entry name" value="SAM-dependent_MTases_sf"/>
</dbReference>